<reference evidence="1" key="1">
    <citation type="submission" date="2019-08" db="EMBL/GenBank/DDBJ databases">
        <authorList>
            <person name="Kucharzyk K."/>
            <person name="Murdoch R.W."/>
            <person name="Higgins S."/>
            <person name="Loffler F."/>
        </authorList>
    </citation>
    <scope>NUCLEOTIDE SEQUENCE</scope>
</reference>
<organism evidence="1">
    <name type="scientific">bioreactor metagenome</name>
    <dbReference type="NCBI Taxonomy" id="1076179"/>
    <lineage>
        <taxon>unclassified sequences</taxon>
        <taxon>metagenomes</taxon>
        <taxon>ecological metagenomes</taxon>
    </lineage>
</organism>
<dbReference type="AlphaFoldDB" id="A0A644X945"/>
<evidence type="ECO:0000313" key="1">
    <source>
        <dbReference type="EMBL" id="MPM12696.1"/>
    </source>
</evidence>
<sequence length="70" mass="7958">MSFRELNLMMETENYSALVKKGEPVAVFKTRKNIDGTFSNYVELFNCSEEHAAFIQKAIEIRQAGGRNAL</sequence>
<comment type="caution">
    <text evidence="1">The sequence shown here is derived from an EMBL/GenBank/DDBJ whole genome shotgun (WGS) entry which is preliminary data.</text>
</comment>
<accession>A0A644X945</accession>
<dbReference type="EMBL" id="VSSQ01002010">
    <property type="protein sequence ID" value="MPM12696.1"/>
    <property type="molecule type" value="Genomic_DNA"/>
</dbReference>
<proteinExistence type="predicted"/>
<gene>
    <name evidence="1" type="ORF">SDC9_59050</name>
</gene>
<protein>
    <submittedName>
        <fullName evidence="1">Uncharacterized protein</fullName>
    </submittedName>
</protein>
<name>A0A644X945_9ZZZZ</name>